<dbReference type="AlphaFoldDB" id="A0A8R7TQQ8"/>
<dbReference type="Gramene" id="TuG1812G0300000715.01.T01">
    <property type="protein sequence ID" value="TuG1812G0300000715.01.T01"/>
    <property type="gene ID" value="TuG1812G0300000715.01"/>
</dbReference>
<reference evidence="2" key="2">
    <citation type="submission" date="2018-03" db="EMBL/GenBank/DDBJ databases">
        <title>The Triticum urartu genome reveals the dynamic nature of wheat genome evolution.</title>
        <authorList>
            <person name="Ling H."/>
            <person name="Ma B."/>
            <person name="Shi X."/>
            <person name="Liu H."/>
            <person name="Dong L."/>
            <person name="Sun H."/>
            <person name="Cao Y."/>
            <person name="Gao Q."/>
            <person name="Zheng S."/>
            <person name="Li Y."/>
            <person name="Yu Y."/>
            <person name="Du H."/>
            <person name="Qi M."/>
            <person name="Li Y."/>
            <person name="Yu H."/>
            <person name="Cui Y."/>
            <person name="Wang N."/>
            <person name="Chen C."/>
            <person name="Wu H."/>
            <person name="Zhao Y."/>
            <person name="Zhang J."/>
            <person name="Li Y."/>
            <person name="Zhou W."/>
            <person name="Zhang B."/>
            <person name="Hu W."/>
            <person name="Eijk M."/>
            <person name="Tang J."/>
            <person name="Witsenboer H."/>
            <person name="Zhao S."/>
            <person name="Li Z."/>
            <person name="Zhang A."/>
            <person name="Wang D."/>
            <person name="Liang C."/>
        </authorList>
    </citation>
    <scope>NUCLEOTIDE SEQUENCE [LARGE SCALE GENOMIC DNA]</scope>
    <source>
        <strain evidence="2">cv. G1812</strain>
    </source>
</reference>
<accession>A0A8R7TQQ8</accession>
<evidence type="ECO:0000259" key="1">
    <source>
        <dbReference type="Pfam" id="PF00078"/>
    </source>
</evidence>
<proteinExistence type="predicted"/>
<protein>
    <recommendedName>
        <fullName evidence="1">Reverse transcriptase domain-containing protein</fullName>
    </recommendedName>
</protein>
<evidence type="ECO:0000313" key="3">
    <source>
        <dbReference type="Proteomes" id="UP000015106"/>
    </source>
</evidence>
<reference evidence="3" key="1">
    <citation type="journal article" date="2013" name="Nature">
        <title>Draft genome of the wheat A-genome progenitor Triticum urartu.</title>
        <authorList>
            <person name="Ling H.Q."/>
            <person name="Zhao S."/>
            <person name="Liu D."/>
            <person name="Wang J."/>
            <person name="Sun H."/>
            <person name="Zhang C."/>
            <person name="Fan H."/>
            <person name="Li D."/>
            <person name="Dong L."/>
            <person name="Tao Y."/>
            <person name="Gao C."/>
            <person name="Wu H."/>
            <person name="Li Y."/>
            <person name="Cui Y."/>
            <person name="Guo X."/>
            <person name="Zheng S."/>
            <person name="Wang B."/>
            <person name="Yu K."/>
            <person name="Liang Q."/>
            <person name="Yang W."/>
            <person name="Lou X."/>
            <person name="Chen J."/>
            <person name="Feng M."/>
            <person name="Jian J."/>
            <person name="Zhang X."/>
            <person name="Luo G."/>
            <person name="Jiang Y."/>
            <person name="Liu J."/>
            <person name="Wang Z."/>
            <person name="Sha Y."/>
            <person name="Zhang B."/>
            <person name="Wu H."/>
            <person name="Tang D."/>
            <person name="Shen Q."/>
            <person name="Xue P."/>
            <person name="Zou S."/>
            <person name="Wang X."/>
            <person name="Liu X."/>
            <person name="Wang F."/>
            <person name="Yang Y."/>
            <person name="An X."/>
            <person name="Dong Z."/>
            <person name="Zhang K."/>
            <person name="Zhang X."/>
            <person name="Luo M.C."/>
            <person name="Dvorak J."/>
            <person name="Tong Y."/>
            <person name="Wang J."/>
            <person name="Yang H."/>
            <person name="Li Z."/>
            <person name="Wang D."/>
            <person name="Zhang A."/>
            <person name="Wang J."/>
        </authorList>
    </citation>
    <scope>NUCLEOTIDE SEQUENCE</scope>
    <source>
        <strain evidence="3">cv. G1812</strain>
    </source>
</reference>
<dbReference type="InterPro" id="IPR000477">
    <property type="entry name" value="RT_dom"/>
</dbReference>
<dbReference type="InterPro" id="IPR052343">
    <property type="entry name" value="Retrotransposon-Effector_Assoc"/>
</dbReference>
<name>A0A8R7TQQ8_TRIUA</name>
<dbReference type="PANTHER" id="PTHR46890">
    <property type="entry name" value="NON-LTR RETROLELEMENT REVERSE TRANSCRIPTASE-LIKE PROTEIN-RELATED"/>
    <property type="match status" value="1"/>
</dbReference>
<dbReference type="EnsemblPlants" id="TuG1812G0300000715.01.T01">
    <property type="protein sequence ID" value="TuG1812G0300000715.01.T01"/>
    <property type="gene ID" value="TuG1812G0300000715.01"/>
</dbReference>
<organism evidence="2 3">
    <name type="scientific">Triticum urartu</name>
    <name type="common">Red wild einkorn</name>
    <name type="synonym">Crithodium urartu</name>
    <dbReference type="NCBI Taxonomy" id="4572"/>
    <lineage>
        <taxon>Eukaryota</taxon>
        <taxon>Viridiplantae</taxon>
        <taxon>Streptophyta</taxon>
        <taxon>Embryophyta</taxon>
        <taxon>Tracheophyta</taxon>
        <taxon>Spermatophyta</taxon>
        <taxon>Magnoliopsida</taxon>
        <taxon>Liliopsida</taxon>
        <taxon>Poales</taxon>
        <taxon>Poaceae</taxon>
        <taxon>BOP clade</taxon>
        <taxon>Pooideae</taxon>
        <taxon>Triticodae</taxon>
        <taxon>Triticeae</taxon>
        <taxon>Triticinae</taxon>
        <taxon>Triticum</taxon>
    </lineage>
</organism>
<dbReference type="PANTHER" id="PTHR46890:SF48">
    <property type="entry name" value="RNA-DIRECTED DNA POLYMERASE"/>
    <property type="match status" value="1"/>
</dbReference>
<dbReference type="Proteomes" id="UP000015106">
    <property type="component" value="Chromosome 3"/>
</dbReference>
<feature type="domain" description="Reverse transcriptase" evidence="1">
    <location>
        <begin position="6"/>
        <end position="161"/>
    </location>
</feature>
<reference evidence="2" key="3">
    <citation type="submission" date="2022-06" db="UniProtKB">
        <authorList>
            <consortium name="EnsemblPlants"/>
        </authorList>
    </citation>
    <scope>IDENTIFICATION</scope>
</reference>
<dbReference type="Pfam" id="PF00078">
    <property type="entry name" value="RVT_1"/>
    <property type="match status" value="1"/>
</dbReference>
<evidence type="ECO:0000313" key="2">
    <source>
        <dbReference type="EnsemblPlants" id="TuG1812G0300000715.01.T01"/>
    </source>
</evidence>
<sequence>MLGKLGFKQCWVDLIMKCISSFKYQIKVNGALSKQFSPSCGLRQGNPISPYLFLFAEGLSALLHDAQRRGLISGVKICSNAPAVSHLLFADDSMLLLKASSEEAAALRGVLDLYAQCSGQYINTEKSAVMFSPNMPAETQELVKQTIHIQSENWNEKYLGLSVHVG</sequence>
<keyword evidence="3" id="KW-1185">Reference proteome</keyword>